<reference evidence="2 3" key="1">
    <citation type="submission" date="2019-06" db="EMBL/GenBank/DDBJ databases">
        <title>Genome Sequence of the Brown Rot Fungal Pathogen Monilinia fructicola.</title>
        <authorList>
            <person name="De Miccolis Angelini R.M."/>
            <person name="Landi L."/>
            <person name="Abate D."/>
            <person name="Pollastro S."/>
            <person name="Romanazzi G."/>
            <person name="Faretra F."/>
        </authorList>
    </citation>
    <scope>NUCLEOTIDE SEQUENCE [LARGE SCALE GENOMIC DNA]</scope>
    <source>
        <strain evidence="2 3">Mfrc123</strain>
    </source>
</reference>
<comment type="caution">
    <text evidence="2">The sequence shown here is derived from an EMBL/GenBank/DDBJ whole genome shotgun (WGS) entry which is preliminary data.</text>
</comment>
<feature type="compositionally biased region" description="Basic and acidic residues" evidence="1">
    <location>
        <begin position="140"/>
        <end position="166"/>
    </location>
</feature>
<protein>
    <submittedName>
        <fullName evidence="2">Uncharacterized protein</fullName>
    </submittedName>
</protein>
<accession>A0A5M9KAJ8</accession>
<feature type="region of interest" description="Disordered" evidence="1">
    <location>
        <begin position="1"/>
        <end position="72"/>
    </location>
</feature>
<feature type="region of interest" description="Disordered" evidence="1">
    <location>
        <begin position="364"/>
        <end position="448"/>
    </location>
</feature>
<evidence type="ECO:0000256" key="1">
    <source>
        <dbReference type="SAM" id="MobiDB-lite"/>
    </source>
</evidence>
<dbReference type="EMBL" id="VICG01000001">
    <property type="protein sequence ID" value="KAA8577122.1"/>
    <property type="molecule type" value="Genomic_DNA"/>
</dbReference>
<proteinExistence type="predicted"/>
<organism evidence="2 3">
    <name type="scientific">Monilinia fructicola</name>
    <name type="common">Brown rot fungus</name>
    <name type="synonym">Ciboria fructicola</name>
    <dbReference type="NCBI Taxonomy" id="38448"/>
    <lineage>
        <taxon>Eukaryota</taxon>
        <taxon>Fungi</taxon>
        <taxon>Dikarya</taxon>
        <taxon>Ascomycota</taxon>
        <taxon>Pezizomycotina</taxon>
        <taxon>Leotiomycetes</taxon>
        <taxon>Helotiales</taxon>
        <taxon>Sclerotiniaceae</taxon>
        <taxon>Monilinia</taxon>
    </lineage>
</organism>
<dbReference type="VEuPathDB" id="FungiDB:MFRU_023g00050"/>
<dbReference type="AlphaFoldDB" id="A0A5M9KAJ8"/>
<feature type="compositionally biased region" description="Basic and acidic residues" evidence="1">
    <location>
        <begin position="414"/>
        <end position="448"/>
    </location>
</feature>
<gene>
    <name evidence="2" type="ORF">EYC84_007123</name>
</gene>
<feature type="compositionally biased region" description="Basic and acidic residues" evidence="1">
    <location>
        <begin position="368"/>
        <end position="382"/>
    </location>
</feature>
<name>A0A5M9KAJ8_MONFR</name>
<feature type="compositionally biased region" description="Basic residues" evidence="1">
    <location>
        <begin position="61"/>
        <end position="72"/>
    </location>
</feature>
<dbReference type="Proteomes" id="UP000322873">
    <property type="component" value="Unassembled WGS sequence"/>
</dbReference>
<feature type="region of interest" description="Disordered" evidence="1">
    <location>
        <begin position="131"/>
        <end position="166"/>
    </location>
</feature>
<feature type="compositionally biased region" description="Gly residues" evidence="1">
    <location>
        <begin position="10"/>
        <end position="20"/>
    </location>
</feature>
<keyword evidence="3" id="KW-1185">Reference proteome</keyword>
<evidence type="ECO:0000313" key="3">
    <source>
        <dbReference type="Proteomes" id="UP000322873"/>
    </source>
</evidence>
<feature type="compositionally biased region" description="Basic and acidic residues" evidence="1">
    <location>
        <begin position="37"/>
        <end position="53"/>
    </location>
</feature>
<sequence>MLLDAQGEGLLQGLGGGGSNGEERGGSGSSTPTARSLQRDRDSQSGRNRDSPHMRTIPVRQPKKRTVGLRGARKGLLRDMGELVDVKVEEGDLLEEEIKRREMCIAKTKDWKTRIEEVKREIGEFVSVDAQNSGITDDPESAHGKSEEDREIAELRNEEKAVENEIRETEDRLLQMKARRDWLGERIKERINQRESRLSSYRGALREVESEVQEFLTRPPVMVSIGMGTEEGFMTLPPKRRTLEMAEEWWSKEITSLQARKVEVNKEKEALEEGARYWEDCIGTVMEFEDDLRQKMKSGEVGDAEGLKQQVGKMQDVIGKLGEIVQVAEKKRWNLLVIAVGAELQAFKQGEEILRNALESLGGQSNEVDDRDHDHDHDHEAWNDAPLEEGPHPEINTLTHDATTDDGLVELETELARQEGREVRDRERRERARGDGRACIDRGWRRGE</sequence>
<evidence type="ECO:0000313" key="2">
    <source>
        <dbReference type="EMBL" id="KAA8577122.1"/>
    </source>
</evidence>